<feature type="region of interest" description="Disordered" evidence="5">
    <location>
        <begin position="972"/>
        <end position="1017"/>
    </location>
</feature>
<dbReference type="FunCoup" id="F0Z9T9">
    <property type="interactions" value="388"/>
</dbReference>
<dbReference type="PROSITE" id="PS50294">
    <property type="entry name" value="WD_REPEATS_REGION"/>
    <property type="match status" value="1"/>
</dbReference>
<dbReference type="GO" id="GO:0005737">
    <property type="term" value="C:cytoplasm"/>
    <property type="evidence" value="ECO:0000318"/>
    <property type="project" value="GO_Central"/>
</dbReference>
<protein>
    <submittedName>
        <fullName evidence="8">Uncharacterized protein</fullName>
    </submittedName>
</protein>
<feature type="compositionally biased region" description="Low complexity" evidence="5">
    <location>
        <begin position="1007"/>
        <end position="1017"/>
    </location>
</feature>
<dbReference type="RefSeq" id="XP_003284203.1">
    <property type="nucleotide sequence ID" value="XM_003284155.1"/>
</dbReference>
<sequence>MSSSSRKRLVQWSPHNKSSFIVGSNDVRLYSFKYKRNNDFETSTNAGTGINNNNNNNNNNTDNSSNIDNNGIIESVTNNNSNNNIKENNIVDGHSLEFTSKLKQNTRNKYAETFNFNIEYPPDDWEPQEKKTISLISINSEVQSMKCMSWCPDETDQNLVACGLTNGRTLLTSFSSVNRALKELVPKHTRACNAITWNPVYKNQIAVGLDKIRADTSTLVWDINYLQSANIASSYQSNNSNNNNNITNKLQRMSVVDQPYSISRISDNIFNTSTDSPDTIYQPIAEFTQSEATLALAWLPNNPSCLLVGTGSKWLKIYDIRDINNVQSVMAHQKSVNGVCVDPFDCNRIATMSEDSHIKIWDLRNIDEPVMIVNSNCKSIQQIEWCPTRSGVLASVGKDKTSVKLWDIKAPIEYSKSPKLDRKSSNLLDLNTISKPTKSHHSKEIISSFSWHPTNECRMIIVSYSGVLEAVSLNENIPISWSPMGSISFSFGNSVIEGPTKNETLEPNLNSDAYKNLYNDGRYDKDISLKIKERAILGYSAECEENVNLAPKINDENINFLWNWIQKVPIQIQNHKKKINTDANTPGGITSPLSTALSSSSSSSDIQNLNNDYIGIYHILTEKESTVESQSGFLIHKSNNRFLCASICGWGFNQNLPLENMLSRLEKNGEYERAAAMAVFHLDIKRAMLVLTNAVFNINPKTQLNHQNHCITKEREFSLKVLSIALAGFGGDQHNANANSIWRDACKSTAKSFTDPYLKTCLEFLCSSSDSREIYSIIDDSLINLDDKIAFSCRYLDSKDLINFVEKNTARVIESGNLRGVLLTGLTSRGVDLLQNYIDKTSDIQTAVLSISMVVPKIFRDKRVTKWLSIYSDLLDNWGLWHQRAILDIQRINSVEPPPQPQIFAKCGYCQNSFSFESVTVSSMLGRNASNRPSFKARVPFCPHCKQSLPRCCLCLLPLNCMVPSPDFKRAGQPLQPTPAQPPQMSLQQQRHHHLHGHGPPHHINSQQVQQQQQQQQQMLQQQQQQILQQQQQSTEFWSAGSEPFDDWFTWCQTCRHGGHSQHILDWFKDHITCPVTDCTCKCSSL</sequence>
<dbReference type="VEuPathDB" id="AmoebaDB:DICPUDRAFT_147940"/>
<dbReference type="InterPro" id="IPR037593">
    <property type="entry name" value="MIOS/Sea4"/>
</dbReference>
<evidence type="ECO:0000256" key="3">
    <source>
        <dbReference type="ARBA" id="ARBA00022737"/>
    </source>
</evidence>
<evidence type="ECO:0000256" key="4">
    <source>
        <dbReference type="PROSITE-ProRule" id="PRU00221"/>
    </source>
</evidence>
<reference evidence="9" key="1">
    <citation type="journal article" date="2011" name="Genome Biol.">
        <title>Comparative genomics of the social amoebae Dictyostelium discoideum and Dictyostelium purpureum.</title>
        <authorList>
            <consortium name="US DOE Joint Genome Institute (JGI-PGF)"/>
            <person name="Sucgang R."/>
            <person name="Kuo A."/>
            <person name="Tian X."/>
            <person name="Salerno W."/>
            <person name="Parikh A."/>
            <person name="Feasley C.L."/>
            <person name="Dalin E."/>
            <person name="Tu H."/>
            <person name="Huang E."/>
            <person name="Barry K."/>
            <person name="Lindquist E."/>
            <person name="Shapiro H."/>
            <person name="Bruce D."/>
            <person name="Schmutz J."/>
            <person name="Salamov A."/>
            <person name="Fey P."/>
            <person name="Gaudet P."/>
            <person name="Anjard C."/>
            <person name="Babu M.M."/>
            <person name="Basu S."/>
            <person name="Bushmanova Y."/>
            <person name="van der Wel H."/>
            <person name="Katoh-Kurasawa M."/>
            <person name="Dinh C."/>
            <person name="Coutinho P.M."/>
            <person name="Saito T."/>
            <person name="Elias M."/>
            <person name="Schaap P."/>
            <person name="Kay R.R."/>
            <person name="Henrissat B."/>
            <person name="Eichinger L."/>
            <person name="Rivero F."/>
            <person name="Putnam N.H."/>
            <person name="West C.M."/>
            <person name="Loomis W.F."/>
            <person name="Chisholm R.L."/>
            <person name="Shaulsky G."/>
            <person name="Strassmann J.E."/>
            <person name="Queller D.C."/>
            <person name="Kuspa A."/>
            <person name="Grigoriev I.V."/>
        </authorList>
    </citation>
    <scope>NUCLEOTIDE SEQUENCE [LARGE SCALE GENOMIC DNA]</scope>
    <source>
        <strain evidence="9">QSDP1</strain>
    </source>
</reference>
<dbReference type="Gene3D" id="2.130.10.10">
    <property type="entry name" value="YVTN repeat-like/Quinoprotein amine dehydrogenase"/>
    <property type="match status" value="1"/>
</dbReference>
<organism evidence="8 9">
    <name type="scientific">Dictyostelium purpureum</name>
    <name type="common">Slime mold</name>
    <dbReference type="NCBI Taxonomy" id="5786"/>
    <lineage>
        <taxon>Eukaryota</taxon>
        <taxon>Amoebozoa</taxon>
        <taxon>Evosea</taxon>
        <taxon>Eumycetozoa</taxon>
        <taxon>Dictyostelia</taxon>
        <taxon>Dictyosteliales</taxon>
        <taxon>Dictyosteliaceae</taxon>
        <taxon>Dictyostelium</taxon>
    </lineage>
</organism>
<evidence type="ECO:0000259" key="6">
    <source>
        <dbReference type="Pfam" id="PF17034"/>
    </source>
</evidence>
<evidence type="ECO:0000259" key="7">
    <source>
        <dbReference type="Pfam" id="PF21719"/>
    </source>
</evidence>
<dbReference type="PANTHER" id="PTHR16453">
    <property type="entry name" value="WD40 DOMAIN-CONTAINING PROTEIN MIO FAMILY MEMBER"/>
    <property type="match status" value="1"/>
</dbReference>
<dbReference type="InterPro" id="IPR031488">
    <property type="entry name" value="Zn_ribbon_mio"/>
</dbReference>
<dbReference type="STRING" id="5786.F0Z9T9"/>
<keyword evidence="3" id="KW-0677">Repeat</keyword>
<gene>
    <name evidence="8" type="ORF">DICPUDRAFT_147940</name>
</gene>
<dbReference type="EMBL" id="GL870960">
    <property type="protein sequence ID" value="EGC39299.1"/>
    <property type="molecule type" value="Genomic_DNA"/>
</dbReference>
<dbReference type="InterPro" id="IPR049092">
    <property type="entry name" value="MIOS_a-sol"/>
</dbReference>
<dbReference type="AlphaFoldDB" id="F0Z9T9"/>
<dbReference type="OrthoDB" id="341486at2759"/>
<feature type="domain" description="GATOR2 complex protein MIO zinc-ribbon like" evidence="6">
    <location>
        <begin position="1038"/>
        <end position="1084"/>
    </location>
</feature>
<dbReference type="PROSITE" id="PS00678">
    <property type="entry name" value="WD_REPEATS_1"/>
    <property type="match status" value="1"/>
</dbReference>
<dbReference type="Pfam" id="PF17034">
    <property type="entry name" value="zinc_ribbon_16"/>
    <property type="match status" value="1"/>
</dbReference>
<dbReference type="PROSITE" id="PS50082">
    <property type="entry name" value="WD_REPEATS_2"/>
    <property type="match status" value="1"/>
</dbReference>
<dbReference type="InterPro" id="IPR019775">
    <property type="entry name" value="WD40_repeat_CS"/>
</dbReference>
<dbReference type="Pfam" id="PF21719">
    <property type="entry name" value="MIOS_a-sol"/>
    <property type="match status" value="1"/>
</dbReference>
<dbReference type="PANTHER" id="PTHR16453:SF9">
    <property type="entry name" value="GATOR COMPLEX PROTEIN MIOS"/>
    <property type="match status" value="1"/>
</dbReference>
<comment type="similarity">
    <text evidence="1">Belongs to the WD repeat mio family.</text>
</comment>
<dbReference type="Proteomes" id="UP000001064">
    <property type="component" value="Unassembled WGS sequence"/>
</dbReference>
<feature type="repeat" description="WD" evidence="4">
    <location>
        <begin position="329"/>
        <end position="365"/>
    </location>
</feature>
<dbReference type="SMART" id="SM00320">
    <property type="entry name" value="WD40"/>
    <property type="match status" value="5"/>
</dbReference>
<dbReference type="OMA" id="YWIASYL"/>
<dbReference type="SUPFAM" id="SSF50978">
    <property type="entry name" value="WD40 repeat-like"/>
    <property type="match status" value="1"/>
</dbReference>
<keyword evidence="2 4" id="KW-0853">WD repeat</keyword>
<dbReference type="eggNOG" id="KOG1008">
    <property type="taxonomic scope" value="Eukaryota"/>
</dbReference>
<name>F0Z9T9_DICPU</name>
<dbReference type="GeneID" id="10510107"/>
<dbReference type="InterPro" id="IPR001680">
    <property type="entry name" value="WD40_rpt"/>
</dbReference>
<feature type="region of interest" description="Disordered" evidence="5">
    <location>
        <begin position="42"/>
        <end position="86"/>
    </location>
</feature>
<keyword evidence="9" id="KW-1185">Reference proteome</keyword>
<evidence type="ECO:0000256" key="2">
    <source>
        <dbReference type="ARBA" id="ARBA00022574"/>
    </source>
</evidence>
<dbReference type="InterPro" id="IPR015943">
    <property type="entry name" value="WD40/YVTN_repeat-like_dom_sf"/>
</dbReference>
<proteinExistence type="inferred from homology"/>
<evidence type="ECO:0000313" key="8">
    <source>
        <dbReference type="EMBL" id="EGC39299.1"/>
    </source>
</evidence>
<accession>F0Z9T9</accession>
<dbReference type="KEGG" id="dpp:DICPUDRAFT_147940"/>
<dbReference type="InterPro" id="IPR036322">
    <property type="entry name" value="WD40_repeat_dom_sf"/>
</dbReference>
<evidence type="ECO:0000256" key="5">
    <source>
        <dbReference type="SAM" id="MobiDB-lite"/>
    </source>
</evidence>
<dbReference type="InParanoid" id="F0Z9T9"/>
<dbReference type="CDD" id="cd16691">
    <property type="entry name" value="mRING-H2-C3H3C2_Mio"/>
    <property type="match status" value="1"/>
</dbReference>
<evidence type="ECO:0000313" key="9">
    <source>
        <dbReference type="Proteomes" id="UP000001064"/>
    </source>
</evidence>
<feature type="compositionally biased region" description="Basic residues" evidence="5">
    <location>
        <begin position="990"/>
        <end position="1001"/>
    </location>
</feature>
<evidence type="ECO:0000256" key="1">
    <source>
        <dbReference type="ARBA" id="ARBA00009713"/>
    </source>
</evidence>
<feature type="domain" description="MIOS-like alpha-solenoid" evidence="7">
    <location>
        <begin position="531"/>
        <end position="795"/>
    </location>
</feature>
<dbReference type="Pfam" id="PF21720">
    <property type="entry name" value="MIOS_WD40"/>
    <property type="match status" value="2"/>
</dbReference>